<reference evidence="6" key="1">
    <citation type="submission" date="2020-09" db="EMBL/GenBank/DDBJ databases">
        <title>Taishania pollutisoli gen. nov., sp. nov., Isolated from Tetrabromobisphenol A-Contaminated Soil.</title>
        <authorList>
            <person name="Chen Q."/>
        </authorList>
    </citation>
    <scope>NUCLEOTIDE SEQUENCE</scope>
    <source>
        <strain evidence="6">CZZ-1</strain>
    </source>
</reference>
<comment type="similarity">
    <text evidence="1 4">Belongs to the purine/pyrimidine phosphoribosyltransferase family. PyrR subfamily.</text>
</comment>
<dbReference type="GO" id="GO:0004845">
    <property type="term" value="F:uracil phosphoribosyltransferase activity"/>
    <property type="evidence" value="ECO:0007669"/>
    <property type="project" value="UniProtKB-UniRule"/>
</dbReference>
<dbReference type="Pfam" id="PF00156">
    <property type="entry name" value="Pribosyltran"/>
    <property type="match status" value="1"/>
</dbReference>
<name>A0A8J6PBK8_9FLAO</name>
<accession>A0A8J6PBK8</accession>
<dbReference type="InterPro" id="IPR023050">
    <property type="entry name" value="PyrR"/>
</dbReference>
<comment type="function">
    <text evidence="4">Regulates the transcription of the pyrimidine nucleotide (pyr) operon in response to exogenous pyrimidines.</text>
</comment>
<dbReference type="InterPro" id="IPR000836">
    <property type="entry name" value="PRTase_dom"/>
</dbReference>
<keyword evidence="4 6" id="KW-0328">Glycosyltransferase</keyword>
<dbReference type="Gene3D" id="3.40.50.2020">
    <property type="match status" value="1"/>
</dbReference>
<comment type="function">
    <text evidence="4">Also displays a weak uracil phosphoribosyltransferase activity which is not physiologically significant.</text>
</comment>
<keyword evidence="4 6" id="KW-0808">Transferase</keyword>
<dbReference type="EMBL" id="JACVEL010000002">
    <property type="protein sequence ID" value="MBC9811847.1"/>
    <property type="molecule type" value="Genomic_DNA"/>
</dbReference>
<evidence type="ECO:0000313" key="7">
    <source>
        <dbReference type="Proteomes" id="UP000652681"/>
    </source>
</evidence>
<keyword evidence="2 4" id="KW-0805">Transcription regulation</keyword>
<evidence type="ECO:0000259" key="5">
    <source>
        <dbReference type="Pfam" id="PF00156"/>
    </source>
</evidence>
<keyword evidence="3 4" id="KW-0804">Transcription</keyword>
<feature type="domain" description="Phosphoribosyltransferase" evidence="5">
    <location>
        <begin position="10"/>
        <end position="153"/>
    </location>
</feature>
<dbReference type="SUPFAM" id="SSF53271">
    <property type="entry name" value="PRTase-like"/>
    <property type="match status" value="1"/>
</dbReference>
<evidence type="ECO:0000313" key="6">
    <source>
        <dbReference type="EMBL" id="MBC9811847.1"/>
    </source>
</evidence>
<dbReference type="AlphaFoldDB" id="A0A8J6PBK8"/>
<evidence type="ECO:0000256" key="1">
    <source>
        <dbReference type="ARBA" id="ARBA00005565"/>
    </source>
</evidence>
<evidence type="ECO:0000256" key="4">
    <source>
        <dbReference type="HAMAP-Rule" id="MF_01219"/>
    </source>
</evidence>
<comment type="caution">
    <text evidence="6">The sequence shown here is derived from an EMBL/GenBank/DDBJ whole genome shotgun (WGS) entry which is preliminary data.</text>
</comment>
<dbReference type="PANTHER" id="PTHR11608">
    <property type="entry name" value="BIFUNCTIONAL PROTEIN PYRR"/>
    <property type="match status" value="1"/>
</dbReference>
<comment type="catalytic activity">
    <reaction evidence="4">
        <text>UMP + diphosphate = 5-phospho-alpha-D-ribose 1-diphosphate + uracil</text>
        <dbReference type="Rhea" id="RHEA:13017"/>
        <dbReference type="ChEBI" id="CHEBI:17568"/>
        <dbReference type="ChEBI" id="CHEBI:33019"/>
        <dbReference type="ChEBI" id="CHEBI:57865"/>
        <dbReference type="ChEBI" id="CHEBI:58017"/>
        <dbReference type="EC" id="2.4.2.9"/>
    </reaction>
</comment>
<evidence type="ECO:0000256" key="3">
    <source>
        <dbReference type="ARBA" id="ARBA00023163"/>
    </source>
</evidence>
<organism evidence="6 7">
    <name type="scientific">Taishania pollutisoli</name>
    <dbReference type="NCBI Taxonomy" id="2766479"/>
    <lineage>
        <taxon>Bacteria</taxon>
        <taxon>Pseudomonadati</taxon>
        <taxon>Bacteroidota</taxon>
        <taxon>Flavobacteriia</taxon>
        <taxon>Flavobacteriales</taxon>
        <taxon>Crocinitomicaceae</taxon>
        <taxon>Taishania</taxon>
    </lineage>
</organism>
<sequence length="182" mass="20950">MEKQIILNKRHIDLTLKRLCYQLIESHNDFSNAIIIGLQPRGIHVVTRLKKQLEEILGKEVICGNLDITFYRDDFRRREKPLIPSATNIDFVIEGKNIIIVDDVLFTGRTIRAGLDALLAFGRPARVELLAFIDRRFNRDLPIQADYIGKTVDTLSEERVSVEWSETEGEDKVILFTPDSNE</sequence>
<dbReference type="InterPro" id="IPR050137">
    <property type="entry name" value="PyrR_bifunctional"/>
</dbReference>
<dbReference type="PANTHER" id="PTHR11608:SF0">
    <property type="entry name" value="BIFUNCTIONAL PROTEIN PYRR"/>
    <property type="match status" value="1"/>
</dbReference>
<keyword evidence="7" id="KW-1185">Reference proteome</keyword>
<dbReference type="CDD" id="cd06223">
    <property type="entry name" value="PRTases_typeI"/>
    <property type="match status" value="1"/>
</dbReference>
<dbReference type="HAMAP" id="MF_01219">
    <property type="entry name" value="PyrR"/>
    <property type="match status" value="1"/>
</dbReference>
<proteinExistence type="inferred from homology"/>
<dbReference type="NCBIfam" id="NF003549">
    <property type="entry name" value="PRK05205.1-5"/>
    <property type="match status" value="1"/>
</dbReference>
<dbReference type="Proteomes" id="UP000652681">
    <property type="component" value="Unassembled WGS sequence"/>
</dbReference>
<evidence type="ECO:0000256" key="2">
    <source>
        <dbReference type="ARBA" id="ARBA00023015"/>
    </source>
</evidence>
<protein>
    <recommendedName>
        <fullName evidence="4">Bifunctional protein PyrR</fullName>
    </recommendedName>
    <domain>
        <recommendedName>
            <fullName evidence="4">Pyrimidine operon regulatory protein</fullName>
        </recommendedName>
    </domain>
    <domain>
        <recommendedName>
            <fullName evidence="4">Uracil phosphoribosyltransferase</fullName>
            <shortName evidence="4">UPRTase</shortName>
            <ecNumber evidence="4">2.4.2.9</ecNumber>
        </recommendedName>
    </domain>
</protein>
<dbReference type="InterPro" id="IPR029057">
    <property type="entry name" value="PRTase-like"/>
</dbReference>
<dbReference type="EC" id="2.4.2.9" evidence="4"/>
<dbReference type="FunFam" id="3.40.50.2020:FF:000020">
    <property type="entry name" value="Bifunctional protein PyrR"/>
    <property type="match status" value="1"/>
</dbReference>
<dbReference type="RefSeq" id="WP_163490721.1">
    <property type="nucleotide sequence ID" value="NZ_JACVEL010000002.1"/>
</dbReference>
<gene>
    <name evidence="4 6" type="primary">pyrR</name>
    <name evidence="6" type="ORF">H9Y05_05090</name>
</gene>
<feature type="short sequence motif" description="PRPP-binding" evidence="4">
    <location>
        <begin position="98"/>
        <end position="110"/>
    </location>
</feature>
<dbReference type="GO" id="GO:0006355">
    <property type="term" value="P:regulation of DNA-templated transcription"/>
    <property type="evidence" value="ECO:0007669"/>
    <property type="project" value="UniProtKB-UniRule"/>
</dbReference>